<feature type="transmembrane region" description="Helical" evidence="9">
    <location>
        <begin position="82"/>
        <end position="101"/>
    </location>
</feature>
<keyword evidence="8" id="KW-0807">Transducer</keyword>
<dbReference type="GO" id="GO:0005886">
    <property type="term" value="C:plasma membrane"/>
    <property type="evidence" value="ECO:0007669"/>
    <property type="project" value="UniProtKB-SubCell"/>
</dbReference>
<feature type="transmembrane region" description="Helical" evidence="9">
    <location>
        <begin position="42"/>
        <end position="70"/>
    </location>
</feature>
<dbReference type="GO" id="GO:0001525">
    <property type="term" value="P:angiogenesis"/>
    <property type="evidence" value="ECO:0007669"/>
    <property type="project" value="InterPro"/>
</dbReference>
<evidence type="ECO:0000256" key="8">
    <source>
        <dbReference type="ARBA" id="ARBA00023224"/>
    </source>
</evidence>
<evidence type="ECO:0000256" key="5">
    <source>
        <dbReference type="ARBA" id="ARBA00023040"/>
    </source>
</evidence>
<proteinExistence type="predicted"/>
<dbReference type="PRINTS" id="PR00237">
    <property type="entry name" value="GPCRRHODOPSN"/>
</dbReference>
<keyword evidence="7 10" id="KW-0675">Receptor</keyword>
<dbReference type="InterPro" id="IPR047143">
    <property type="entry name" value="GPER1-like"/>
</dbReference>
<dbReference type="PANTHER" id="PTHR24226">
    <property type="entry name" value="G-PROTEIN COUPLED RECEPTOR 182 AND ESTROGEN RECEPTOR 1"/>
    <property type="match status" value="1"/>
</dbReference>
<dbReference type="GO" id="GO:0004930">
    <property type="term" value="F:G protein-coupled receptor activity"/>
    <property type="evidence" value="ECO:0007669"/>
    <property type="project" value="UniProtKB-KW"/>
</dbReference>
<dbReference type="Gene3D" id="1.20.1070.10">
    <property type="entry name" value="Rhodopsin 7-helix transmembrane proteins"/>
    <property type="match status" value="1"/>
</dbReference>
<keyword evidence="2" id="KW-1003">Cell membrane</keyword>
<evidence type="ECO:0000256" key="1">
    <source>
        <dbReference type="ARBA" id="ARBA00004651"/>
    </source>
</evidence>
<dbReference type="InterPro" id="IPR001416">
    <property type="entry name" value="ACKR3"/>
</dbReference>
<dbReference type="AlphaFoldDB" id="A0AA41N9Z4"/>
<evidence type="ECO:0000256" key="7">
    <source>
        <dbReference type="ARBA" id="ARBA00023170"/>
    </source>
</evidence>
<evidence type="ECO:0000256" key="4">
    <source>
        <dbReference type="ARBA" id="ARBA00022989"/>
    </source>
</evidence>
<keyword evidence="3 9" id="KW-0812">Transmembrane</keyword>
<protein>
    <submittedName>
        <fullName evidence="10">Atypical chemokine receptor 3</fullName>
    </submittedName>
</protein>
<organism evidence="10 11">
    <name type="scientific">Sciurus carolinensis</name>
    <name type="common">Eastern gray squirrel</name>
    <dbReference type="NCBI Taxonomy" id="30640"/>
    <lineage>
        <taxon>Eukaryota</taxon>
        <taxon>Metazoa</taxon>
        <taxon>Chordata</taxon>
        <taxon>Craniata</taxon>
        <taxon>Vertebrata</taxon>
        <taxon>Euteleostomi</taxon>
        <taxon>Mammalia</taxon>
        <taxon>Eutheria</taxon>
        <taxon>Euarchontoglires</taxon>
        <taxon>Glires</taxon>
        <taxon>Rodentia</taxon>
        <taxon>Sciuromorpha</taxon>
        <taxon>Sciuridae</taxon>
        <taxon>Sciurinae</taxon>
        <taxon>Sciurini</taxon>
        <taxon>Sciurus</taxon>
    </lineage>
</organism>
<comment type="caution">
    <text evidence="10">The sequence shown here is derived from an EMBL/GenBank/DDBJ whole genome shotgun (WGS) entry which is preliminary data.</text>
</comment>
<reference evidence="10" key="1">
    <citation type="submission" date="2020-03" db="EMBL/GenBank/DDBJ databases">
        <title>Studies in the Genomics of Life Span.</title>
        <authorList>
            <person name="Glass D."/>
        </authorList>
    </citation>
    <scope>NUCLEOTIDE SEQUENCE</scope>
    <source>
        <strain evidence="10">SUZIE</strain>
        <tissue evidence="10">Muscle</tissue>
    </source>
</reference>
<comment type="subcellular location">
    <subcellularLocation>
        <location evidence="1">Cell membrane</location>
        <topology evidence="1">Multi-pass membrane protein</topology>
    </subcellularLocation>
</comment>
<dbReference type="EMBL" id="JAATJV010405100">
    <property type="protein sequence ID" value="MBZ3886107.1"/>
    <property type="molecule type" value="Genomic_DNA"/>
</dbReference>
<evidence type="ECO:0000256" key="2">
    <source>
        <dbReference type="ARBA" id="ARBA00022475"/>
    </source>
</evidence>
<name>A0AA41N9Z4_SCICA</name>
<accession>A0AA41N9Z4</accession>
<dbReference type="Proteomes" id="UP001166674">
    <property type="component" value="Unassembled WGS sequence"/>
</dbReference>
<dbReference type="PANTHER" id="PTHR24226:SF5">
    <property type="entry name" value="CHEMOKINE (C-X-C MOTIF) RECEPTOR 7"/>
    <property type="match status" value="1"/>
</dbReference>
<dbReference type="GO" id="GO:0006935">
    <property type="term" value="P:chemotaxis"/>
    <property type="evidence" value="ECO:0007669"/>
    <property type="project" value="InterPro"/>
</dbReference>
<dbReference type="GO" id="GO:0001570">
    <property type="term" value="P:vasculogenesis"/>
    <property type="evidence" value="ECO:0007669"/>
    <property type="project" value="InterPro"/>
</dbReference>
<dbReference type="InterPro" id="IPR000276">
    <property type="entry name" value="GPCR_Rhodpsn"/>
</dbReference>
<dbReference type="SUPFAM" id="SSF81321">
    <property type="entry name" value="Family A G protein-coupled receptor-like"/>
    <property type="match status" value="1"/>
</dbReference>
<gene>
    <name evidence="10" type="ORF">SUZIE_186285</name>
</gene>
<keyword evidence="6 9" id="KW-0472">Membrane</keyword>
<keyword evidence="4 9" id="KW-1133">Transmembrane helix</keyword>
<evidence type="ECO:0000256" key="6">
    <source>
        <dbReference type="ARBA" id="ARBA00023136"/>
    </source>
</evidence>
<keyword evidence="5" id="KW-0297">G-protein coupled receptor</keyword>
<evidence type="ECO:0000313" key="11">
    <source>
        <dbReference type="Proteomes" id="UP001166674"/>
    </source>
</evidence>
<dbReference type="GO" id="GO:0015026">
    <property type="term" value="F:coreceptor activity"/>
    <property type="evidence" value="ECO:0007669"/>
    <property type="project" value="InterPro"/>
</dbReference>
<dbReference type="GO" id="GO:0019956">
    <property type="term" value="F:chemokine binding"/>
    <property type="evidence" value="ECO:0007669"/>
    <property type="project" value="InterPro"/>
</dbReference>
<evidence type="ECO:0000256" key="3">
    <source>
        <dbReference type="ARBA" id="ARBA00022692"/>
    </source>
</evidence>
<keyword evidence="11" id="KW-1185">Reference proteome</keyword>
<sequence length="145" mass="16911">MDLNLFDYMKPGNYSDFSCPCNSSDSILVDMVQFPFMPHKSILLYTLSFIYIFIFMISMITNTVGVWVNIQAKTMSYDTHCYILNLAIMDLWVILTIQKFINQSYEYMLMKTFAFKYSAKMDISKVIDTSIVSETECLVLEQNTK</sequence>
<evidence type="ECO:0000256" key="9">
    <source>
        <dbReference type="SAM" id="Phobius"/>
    </source>
</evidence>
<dbReference type="PRINTS" id="PR00646">
    <property type="entry name" value="RDC1ORPHANR"/>
</dbReference>
<evidence type="ECO:0000313" key="10">
    <source>
        <dbReference type="EMBL" id="MBZ3886107.1"/>
    </source>
</evidence>